<name>A0A060RQK1_PLARE</name>
<organism evidence="2 3">
    <name type="scientific">Plasmodium reichenowi</name>
    <dbReference type="NCBI Taxonomy" id="5854"/>
    <lineage>
        <taxon>Eukaryota</taxon>
        <taxon>Sar</taxon>
        <taxon>Alveolata</taxon>
        <taxon>Apicomplexa</taxon>
        <taxon>Aconoidasida</taxon>
        <taxon>Haemosporida</taxon>
        <taxon>Plasmodiidae</taxon>
        <taxon>Plasmodium</taxon>
        <taxon>Plasmodium (Laverania)</taxon>
    </lineage>
</organism>
<gene>
    <name evidence="2" type="primary">RIF</name>
    <name evidence="2" type="ORF">PRCDC_0045600</name>
</gene>
<feature type="transmembrane region" description="Helical" evidence="1">
    <location>
        <begin position="304"/>
        <end position="327"/>
    </location>
</feature>
<keyword evidence="1" id="KW-0472">Membrane</keyword>
<keyword evidence="1" id="KW-1133">Transmembrane helix</keyword>
<evidence type="ECO:0000256" key="1">
    <source>
        <dbReference type="SAM" id="Phobius"/>
    </source>
</evidence>
<dbReference type="EMBL" id="HG810520">
    <property type="protein sequence ID" value="CDO61822.1"/>
    <property type="molecule type" value="Genomic_DNA"/>
</dbReference>
<reference evidence="2" key="2">
    <citation type="submission" date="2014-05" db="EMBL/GenBank/DDBJ databases">
        <title>The genome sequences of chimpanzee malaria parasites reveal the path to human adaptation.</title>
        <authorList>
            <person name="Otto T.D."/>
            <person name="Rayner J.C."/>
            <person name="Boehme U."/>
            <person name="Pain A."/>
            <person name="Spottiswoode N."/>
            <person name="Sanders M."/>
            <person name="Quail M."/>
            <person name="Ollomo B."/>
            <person name="Renaud F."/>
            <person name="Thomas A.W."/>
            <person name="Prugnolle F."/>
            <person name="Conway D.J."/>
            <person name="Newbold C."/>
            <person name="Berriman M."/>
        </authorList>
    </citation>
    <scope>NUCLEOTIDE SEQUENCE [LARGE SCALE GENOMIC DNA]</scope>
    <source>
        <strain evidence="2">CDC</strain>
    </source>
</reference>
<evidence type="ECO:0000313" key="3">
    <source>
        <dbReference type="Proteomes" id="UP000027581"/>
    </source>
</evidence>
<dbReference type="NCBIfam" id="TIGR01477">
    <property type="entry name" value="RIFIN"/>
    <property type="match status" value="1"/>
</dbReference>
<dbReference type="Pfam" id="PF02009">
    <property type="entry name" value="RIFIN"/>
    <property type="match status" value="1"/>
</dbReference>
<dbReference type="InterPro" id="IPR006373">
    <property type="entry name" value="VSA_Rifin"/>
</dbReference>
<dbReference type="PhylomeDB" id="A0A060RQK1"/>
<reference evidence="2" key="1">
    <citation type="submission" date="2014-01" db="EMBL/GenBank/DDBJ databases">
        <authorList>
            <person name="Aslett M."/>
        </authorList>
    </citation>
    <scope>NUCLEOTIDE SEQUENCE</scope>
    <source>
        <strain evidence="2">CDC</strain>
    </source>
</reference>
<dbReference type="AlphaFoldDB" id="A0A060RQK1"/>
<sequence>MKLHYTKILLFSIPLNILAHNKNKPYITPHHTPIYASRVLSEGDIQSSIYDKDAEMKSVKENFDRQTSQRLREYDERMKDKRQKRKEQRDKNIQEIIEKNKMEKSLSEKIEKCCLRCGCGLGGVAAGIGLFGGFGIYGWKIAATAAAIEGAQEAVKDAAMAASFKAVGDAAGIKTVIEGLKELYVLTLDGKELGTYITATNYHNASLISSVIIKQYNPSQCMFHSSGIRQPFCSWVMEKSAAAKKLPQMFQKGYVSHTELVQTHVSEIVAKATTHASDVTKTATDEVIQSSTLLVEAKYATCQIAIIASVVALLIIVLIMIIIYLVLRYRRKKKMNKKAQYTKLLNQ</sequence>
<dbReference type="Proteomes" id="UP000027581">
    <property type="component" value="Unassembled WGS sequence"/>
</dbReference>
<dbReference type="VEuPathDB" id="PlasmoDB:PRG01_1479600"/>
<keyword evidence="1" id="KW-0812">Transmembrane</keyword>
<dbReference type="VEuPathDB" id="PlasmoDB:PRCDC_0045600"/>
<protein>
    <submittedName>
        <fullName evidence="2">Rifin</fullName>
    </submittedName>
</protein>
<proteinExistence type="predicted"/>
<keyword evidence="3" id="KW-1185">Reference proteome</keyword>
<evidence type="ECO:0000313" key="2">
    <source>
        <dbReference type="EMBL" id="CDO61822.1"/>
    </source>
</evidence>
<accession>A0A060RQK1</accession>